<dbReference type="KEGG" id="tcd:AAIA72_10475"/>
<dbReference type="GO" id="GO:0005737">
    <property type="term" value="C:cytoplasm"/>
    <property type="evidence" value="ECO:0007669"/>
    <property type="project" value="UniProtKB-SubCell"/>
</dbReference>
<dbReference type="PIRSF" id="PIRSF000876">
    <property type="entry name" value="RR_chemtxs_CheB"/>
    <property type="match status" value="1"/>
</dbReference>
<comment type="function">
    <text evidence="6">Involved in chemotaxis. Part of a chemotaxis signal transduction system that modulates chemotaxis in response to various stimuli. Catalyzes the demethylation of specific methylglutamate residues introduced into the chemoreceptors (methyl-accepting chemotaxis proteins or MCP) by CheR. Also mediates the irreversible deamidation of specific glutamine residues to glutamic acid.</text>
</comment>
<evidence type="ECO:0000256" key="4">
    <source>
        <dbReference type="ARBA" id="ARBA00022801"/>
    </source>
</evidence>
<keyword evidence="2 6" id="KW-0145">Chemotaxis</keyword>
<dbReference type="SUPFAM" id="SSF52172">
    <property type="entry name" value="CheY-like"/>
    <property type="match status" value="1"/>
</dbReference>
<dbReference type="Gene3D" id="3.40.50.2300">
    <property type="match status" value="1"/>
</dbReference>
<evidence type="ECO:0000256" key="8">
    <source>
        <dbReference type="PROSITE-ProRule" id="PRU00169"/>
    </source>
</evidence>
<dbReference type="PANTHER" id="PTHR42872:SF6">
    <property type="entry name" value="PROTEIN-GLUTAMATE METHYLESTERASE_PROTEIN-GLUTAMINE GLUTAMINASE"/>
    <property type="match status" value="1"/>
</dbReference>
<dbReference type="EC" id="3.5.1.44" evidence="6"/>
<evidence type="ECO:0000259" key="9">
    <source>
        <dbReference type="PROSITE" id="PS50110"/>
    </source>
</evidence>
<keyword evidence="1 6" id="KW-0963">Cytoplasm</keyword>
<comment type="PTM">
    <text evidence="6">Phosphorylated by CheA. Phosphorylation of the N-terminal regulatory domain activates the methylesterase activity.</text>
</comment>
<accession>A0AB39UST4</accession>
<evidence type="ECO:0000256" key="1">
    <source>
        <dbReference type="ARBA" id="ARBA00022490"/>
    </source>
</evidence>
<dbReference type="NCBIfam" id="NF009206">
    <property type="entry name" value="PRK12555.1"/>
    <property type="match status" value="1"/>
</dbReference>
<comment type="subcellular location">
    <subcellularLocation>
        <location evidence="6">Cytoplasm</location>
    </subcellularLocation>
</comment>
<keyword evidence="3 6" id="KW-0597">Phosphoprotein</keyword>
<dbReference type="Gene3D" id="3.40.50.180">
    <property type="entry name" value="Methylesterase CheB, C-terminal domain"/>
    <property type="match status" value="1"/>
</dbReference>
<evidence type="ECO:0000256" key="6">
    <source>
        <dbReference type="HAMAP-Rule" id="MF_00099"/>
    </source>
</evidence>
<dbReference type="RefSeq" id="WP_369600268.1">
    <property type="nucleotide sequence ID" value="NZ_CP154858.1"/>
</dbReference>
<evidence type="ECO:0000259" key="10">
    <source>
        <dbReference type="PROSITE" id="PS50122"/>
    </source>
</evidence>
<dbReference type="AlphaFoldDB" id="A0AB39UST4"/>
<dbReference type="GO" id="GO:0006935">
    <property type="term" value="P:chemotaxis"/>
    <property type="evidence" value="ECO:0007669"/>
    <property type="project" value="UniProtKB-UniRule"/>
</dbReference>
<dbReference type="GO" id="GO:0008984">
    <property type="term" value="F:protein-glutamate methylesterase activity"/>
    <property type="evidence" value="ECO:0007669"/>
    <property type="project" value="UniProtKB-UniRule"/>
</dbReference>
<dbReference type="NCBIfam" id="NF001965">
    <property type="entry name" value="PRK00742.1"/>
    <property type="match status" value="1"/>
</dbReference>
<sequence length="361" mass="38497">MTKTVRVLIVDDSPLMRALLREIINGAPDLEVVGEAGDPYEAREAIKALNPDVITLDVEMPRMDGLTFLRNLMRLRPMPVIMVSSLTRQGSQITLDALEIGALDYVGKPQGDLCQGLETLADEIREKLRMAAAVSPEVLLIRQKRLQALSGRSTPMLAAQAGARTGALPAHTRKLVAMGASTGGLDALTTVLSGLGTEVPGIVIVQHIPAGFSASFAARINRLLPLEVVEAEPGMAVRPGRVVIAEGDHHLRVRWNGKGYVCELEKGPRVSRHRPSVDVLFDSVAEHAGPEAIGVLLTGMGEDGARGLLNMKTAGAWTIAQDEASSVVWGMPGRAVKIGAAREVLPLEQIAGAILARSHTR</sequence>
<feature type="active site" evidence="6 7">
    <location>
        <position position="303"/>
    </location>
</feature>
<protein>
    <recommendedName>
        <fullName evidence="6">Protein-glutamate methylesterase/protein-glutamine glutaminase</fullName>
        <ecNumber evidence="6">3.1.1.61</ecNumber>
        <ecNumber evidence="6">3.5.1.44</ecNumber>
    </recommendedName>
</protein>
<dbReference type="Pfam" id="PF01339">
    <property type="entry name" value="CheB_methylest"/>
    <property type="match status" value="1"/>
</dbReference>
<evidence type="ECO:0000256" key="7">
    <source>
        <dbReference type="PROSITE-ProRule" id="PRU00050"/>
    </source>
</evidence>
<dbReference type="CDD" id="cd17541">
    <property type="entry name" value="REC_CheB-like"/>
    <property type="match status" value="1"/>
</dbReference>
<evidence type="ECO:0000256" key="5">
    <source>
        <dbReference type="ARBA" id="ARBA00048267"/>
    </source>
</evidence>
<dbReference type="PROSITE" id="PS50122">
    <property type="entry name" value="CHEB"/>
    <property type="match status" value="1"/>
</dbReference>
<dbReference type="Pfam" id="PF00072">
    <property type="entry name" value="Response_reg"/>
    <property type="match status" value="1"/>
</dbReference>
<reference evidence="11" key="1">
    <citation type="submission" date="2024-05" db="EMBL/GenBank/DDBJ databases">
        <title>Genome sequencing of novel strain.</title>
        <authorList>
            <person name="Ganbat D."/>
            <person name="Ganbat S."/>
            <person name="Lee S.-J."/>
        </authorList>
    </citation>
    <scope>NUCLEOTIDE SEQUENCE</scope>
    <source>
        <strain evidence="11">SMD15-11</strain>
    </source>
</reference>
<dbReference type="InterPro" id="IPR008248">
    <property type="entry name" value="CheB-like"/>
</dbReference>
<comment type="catalytic activity">
    <reaction evidence="5 6">
        <text>[protein]-L-glutamate 5-O-methyl ester + H2O = L-glutamyl-[protein] + methanol + H(+)</text>
        <dbReference type="Rhea" id="RHEA:23236"/>
        <dbReference type="Rhea" id="RHEA-COMP:10208"/>
        <dbReference type="Rhea" id="RHEA-COMP:10311"/>
        <dbReference type="ChEBI" id="CHEBI:15377"/>
        <dbReference type="ChEBI" id="CHEBI:15378"/>
        <dbReference type="ChEBI" id="CHEBI:17790"/>
        <dbReference type="ChEBI" id="CHEBI:29973"/>
        <dbReference type="ChEBI" id="CHEBI:82795"/>
        <dbReference type="EC" id="3.1.1.61"/>
    </reaction>
</comment>
<dbReference type="InterPro" id="IPR011006">
    <property type="entry name" value="CheY-like_superfamily"/>
</dbReference>
<dbReference type="SUPFAM" id="SSF52738">
    <property type="entry name" value="Methylesterase CheB, C-terminal domain"/>
    <property type="match status" value="1"/>
</dbReference>
<comment type="catalytic activity">
    <reaction evidence="6">
        <text>L-glutaminyl-[protein] + H2O = L-glutamyl-[protein] + NH4(+)</text>
        <dbReference type="Rhea" id="RHEA:16441"/>
        <dbReference type="Rhea" id="RHEA-COMP:10207"/>
        <dbReference type="Rhea" id="RHEA-COMP:10208"/>
        <dbReference type="ChEBI" id="CHEBI:15377"/>
        <dbReference type="ChEBI" id="CHEBI:28938"/>
        <dbReference type="ChEBI" id="CHEBI:29973"/>
        <dbReference type="ChEBI" id="CHEBI:30011"/>
        <dbReference type="EC" id="3.5.1.44"/>
    </reaction>
</comment>
<dbReference type="GO" id="GO:0000156">
    <property type="term" value="F:phosphorelay response regulator activity"/>
    <property type="evidence" value="ECO:0007669"/>
    <property type="project" value="InterPro"/>
</dbReference>
<feature type="active site" evidence="6 7">
    <location>
        <position position="181"/>
    </location>
</feature>
<keyword evidence="4 6" id="KW-0378">Hydrolase</keyword>
<evidence type="ECO:0000313" key="11">
    <source>
        <dbReference type="EMBL" id="XDT71230.1"/>
    </source>
</evidence>
<dbReference type="CDD" id="cd16432">
    <property type="entry name" value="CheB_Rec"/>
    <property type="match status" value="1"/>
</dbReference>
<comment type="domain">
    <text evidence="6">Contains a C-terminal catalytic domain, and an N-terminal region which modulates catalytic activity.</text>
</comment>
<comment type="similarity">
    <text evidence="6">Belongs to the CheB family.</text>
</comment>
<organism evidence="11">
    <name type="scientific">Thermohahella caldifontis</name>
    <dbReference type="NCBI Taxonomy" id="3142973"/>
    <lineage>
        <taxon>Bacteria</taxon>
        <taxon>Pseudomonadati</taxon>
        <taxon>Pseudomonadota</taxon>
        <taxon>Gammaproteobacteria</taxon>
        <taxon>Oceanospirillales</taxon>
        <taxon>Hahellaceae</taxon>
        <taxon>Thermohahella</taxon>
    </lineage>
</organism>
<evidence type="ECO:0000256" key="2">
    <source>
        <dbReference type="ARBA" id="ARBA00022500"/>
    </source>
</evidence>
<feature type="modified residue" description="4-aspartylphosphate" evidence="6 8">
    <location>
        <position position="57"/>
    </location>
</feature>
<gene>
    <name evidence="6" type="primary">cheB</name>
    <name evidence="11" type="ORF">AAIA72_10475</name>
</gene>
<dbReference type="EC" id="3.1.1.61" evidence="6"/>
<dbReference type="FunFam" id="3.40.50.2300:FF:000060">
    <property type="entry name" value="Protein-glutamate methylesterase/protein-glutamine glutaminase"/>
    <property type="match status" value="1"/>
</dbReference>
<dbReference type="SMART" id="SM00448">
    <property type="entry name" value="REC"/>
    <property type="match status" value="1"/>
</dbReference>
<dbReference type="InterPro" id="IPR001789">
    <property type="entry name" value="Sig_transdc_resp-reg_receiver"/>
</dbReference>
<dbReference type="HAMAP" id="MF_00099">
    <property type="entry name" value="CheB_chemtxs"/>
    <property type="match status" value="1"/>
</dbReference>
<dbReference type="GO" id="GO:0050568">
    <property type="term" value="F:protein-glutamine glutaminase activity"/>
    <property type="evidence" value="ECO:0007669"/>
    <property type="project" value="UniProtKB-UniRule"/>
</dbReference>
<dbReference type="EMBL" id="CP154858">
    <property type="protein sequence ID" value="XDT71230.1"/>
    <property type="molecule type" value="Genomic_DNA"/>
</dbReference>
<feature type="domain" description="CheB-type methylesterase" evidence="10">
    <location>
        <begin position="169"/>
        <end position="361"/>
    </location>
</feature>
<feature type="domain" description="Response regulatory" evidence="9">
    <location>
        <begin position="6"/>
        <end position="123"/>
    </location>
</feature>
<feature type="active site" evidence="6 7">
    <location>
        <position position="207"/>
    </location>
</feature>
<dbReference type="PANTHER" id="PTHR42872">
    <property type="entry name" value="PROTEIN-GLUTAMATE METHYLESTERASE/PROTEIN-GLUTAMINE GLUTAMINASE"/>
    <property type="match status" value="1"/>
</dbReference>
<name>A0AB39UST4_9GAMM</name>
<dbReference type="InterPro" id="IPR035909">
    <property type="entry name" value="CheB_C"/>
</dbReference>
<evidence type="ECO:0000256" key="3">
    <source>
        <dbReference type="ARBA" id="ARBA00022553"/>
    </source>
</evidence>
<proteinExistence type="inferred from homology"/>
<dbReference type="InterPro" id="IPR000673">
    <property type="entry name" value="Sig_transdc_resp-reg_Me-estase"/>
</dbReference>
<dbReference type="PROSITE" id="PS50110">
    <property type="entry name" value="RESPONSE_REGULATORY"/>
    <property type="match status" value="1"/>
</dbReference>